<comment type="pathway">
    <text evidence="3">Amino-acid biosynthesis; L-histidine biosynthesis; L-histidine from 5-phospho-alpha-D-ribose 1-diphosphate: step 1/9.</text>
</comment>
<dbReference type="PANTHER" id="PTHR21403">
    <property type="entry name" value="ATP PHOSPHORIBOSYLTRANSFERASE ATP-PRTASE"/>
    <property type="match status" value="1"/>
</dbReference>
<comment type="similarity">
    <text evidence="4">Belongs to the ATP phosphoribosyltransferase family.</text>
</comment>
<evidence type="ECO:0000259" key="14">
    <source>
        <dbReference type="Pfam" id="PF01634"/>
    </source>
</evidence>
<dbReference type="Proteomes" id="UP000807769">
    <property type="component" value="Unassembled WGS sequence"/>
</dbReference>
<evidence type="ECO:0000256" key="7">
    <source>
        <dbReference type="ARBA" id="ARBA00022490"/>
    </source>
</evidence>
<evidence type="ECO:0000256" key="10">
    <source>
        <dbReference type="ARBA" id="ARBA00022679"/>
    </source>
</evidence>
<name>A0A9P7E4L8_9AGAM</name>
<feature type="domain" description="ATP phosphoribosyltransferase catalytic" evidence="14">
    <location>
        <begin position="58"/>
        <end position="222"/>
    </location>
</feature>
<dbReference type="GO" id="GO:0000287">
    <property type="term" value="F:magnesium ion binding"/>
    <property type="evidence" value="ECO:0007669"/>
    <property type="project" value="InterPro"/>
</dbReference>
<dbReference type="GO" id="GO:0000105">
    <property type="term" value="P:L-histidine biosynthetic process"/>
    <property type="evidence" value="ECO:0007669"/>
    <property type="project" value="UniProtKB-KW"/>
</dbReference>
<dbReference type="InterPro" id="IPR020621">
    <property type="entry name" value="ATP-PRT_HisG_long"/>
</dbReference>
<dbReference type="OrthoDB" id="2574at2759"/>
<dbReference type="InterPro" id="IPR013820">
    <property type="entry name" value="ATP_PRibTrfase_cat"/>
</dbReference>
<comment type="catalytic activity">
    <reaction evidence="1">
        <text>1-(5-phospho-beta-D-ribosyl)-ATP + diphosphate = 5-phospho-alpha-D-ribose 1-diphosphate + ATP</text>
        <dbReference type="Rhea" id="RHEA:18473"/>
        <dbReference type="ChEBI" id="CHEBI:30616"/>
        <dbReference type="ChEBI" id="CHEBI:33019"/>
        <dbReference type="ChEBI" id="CHEBI:58017"/>
        <dbReference type="ChEBI" id="CHEBI:73183"/>
        <dbReference type="EC" id="2.4.2.17"/>
    </reaction>
</comment>
<dbReference type="PANTHER" id="PTHR21403:SF8">
    <property type="entry name" value="ATP PHOSPHORIBOSYLTRANSFERASE"/>
    <property type="match status" value="1"/>
</dbReference>
<keyword evidence="12" id="KW-0067">ATP-binding</keyword>
<evidence type="ECO:0000256" key="3">
    <source>
        <dbReference type="ARBA" id="ARBA00004667"/>
    </source>
</evidence>
<comment type="caution">
    <text evidence="16">The sequence shown here is derived from an EMBL/GenBank/DDBJ whole genome shotgun (WGS) entry which is preliminary data.</text>
</comment>
<organism evidence="16 17">
    <name type="scientific">Suillus subaureus</name>
    <dbReference type="NCBI Taxonomy" id="48587"/>
    <lineage>
        <taxon>Eukaryota</taxon>
        <taxon>Fungi</taxon>
        <taxon>Dikarya</taxon>
        <taxon>Basidiomycota</taxon>
        <taxon>Agaricomycotina</taxon>
        <taxon>Agaricomycetes</taxon>
        <taxon>Agaricomycetidae</taxon>
        <taxon>Boletales</taxon>
        <taxon>Suillineae</taxon>
        <taxon>Suillaceae</taxon>
        <taxon>Suillus</taxon>
    </lineage>
</organism>
<keyword evidence="10" id="KW-0808">Transferase</keyword>
<proteinExistence type="inferred from homology"/>
<evidence type="ECO:0000256" key="2">
    <source>
        <dbReference type="ARBA" id="ARBA00004496"/>
    </source>
</evidence>
<evidence type="ECO:0000256" key="1">
    <source>
        <dbReference type="ARBA" id="ARBA00000915"/>
    </source>
</evidence>
<dbReference type="Gene3D" id="3.30.70.120">
    <property type="match status" value="1"/>
</dbReference>
<keyword evidence="8" id="KW-0028">Amino-acid biosynthesis</keyword>
<dbReference type="InterPro" id="IPR001348">
    <property type="entry name" value="ATP_PRibTrfase_HisG"/>
</dbReference>
<dbReference type="SUPFAM" id="SSF53850">
    <property type="entry name" value="Periplasmic binding protein-like II"/>
    <property type="match status" value="1"/>
</dbReference>
<evidence type="ECO:0000256" key="13">
    <source>
        <dbReference type="ARBA" id="ARBA00023102"/>
    </source>
</evidence>
<dbReference type="Gene3D" id="3.40.190.10">
    <property type="entry name" value="Periplasmic binding protein-like II"/>
    <property type="match status" value="2"/>
</dbReference>
<dbReference type="EC" id="2.4.2.17" evidence="5"/>
<dbReference type="HAMAP" id="MF_00079">
    <property type="entry name" value="HisG_Long"/>
    <property type="match status" value="1"/>
</dbReference>
<evidence type="ECO:0000256" key="5">
    <source>
        <dbReference type="ARBA" id="ARBA00011946"/>
    </source>
</evidence>
<protein>
    <recommendedName>
        <fullName evidence="6">ATP phosphoribosyltransferase</fullName>
        <ecNumber evidence="5">2.4.2.17</ecNumber>
    </recommendedName>
</protein>
<evidence type="ECO:0000256" key="11">
    <source>
        <dbReference type="ARBA" id="ARBA00022741"/>
    </source>
</evidence>
<accession>A0A9P7E4L8</accession>
<dbReference type="AlphaFoldDB" id="A0A9P7E4L8"/>
<sequence length="302" mass="32658">MNKDLLDGRLLFAIPKKGRLHEKCVELLSGADIQFRRANRLDVCLVMNHPIALVFLPASDIPSFVGNGDVDLGITGHDVILEAKMQDQVTEIHRLGFGKCALQVQTLENGPFNAIEDLAGKRVVTSFDIIAGAYFAKIDERLNLTGDNKTKIQYVGGSVEAACALGLADGIVDLVESGDTMRAAGLHAIGTILQTEAVLIKSNVPHRAHHAPLIDLIANRIAGVVAAGKYVVCEYNIRRQSISQATAITPGRRAPTISPLEEEGWVAISSMVEKKNIANTMDELVKIGAEDLMVFNLDNCRV</sequence>
<dbReference type="Pfam" id="PF01634">
    <property type="entry name" value="HisG"/>
    <property type="match status" value="1"/>
</dbReference>
<keyword evidence="7" id="KW-0963">Cytoplasm</keyword>
<keyword evidence="11" id="KW-0547">Nucleotide-binding</keyword>
<dbReference type="PROSITE" id="PS01316">
    <property type="entry name" value="ATP_P_PHORIBOSYLTR"/>
    <property type="match status" value="1"/>
</dbReference>
<dbReference type="RefSeq" id="XP_041189754.1">
    <property type="nucleotide sequence ID" value="XM_041336506.1"/>
</dbReference>
<dbReference type="InterPro" id="IPR015867">
    <property type="entry name" value="N-reg_PII/ATP_PRibTrfase_C"/>
</dbReference>
<keyword evidence="9" id="KW-0328">Glycosyltransferase</keyword>
<dbReference type="InterPro" id="IPR011322">
    <property type="entry name" value="N-reg_PII-like_a/b"/>
</dbReference>
<keyword evidence="17" id="KW-1185">Reference proteome</keyword>
<evidence type="ECO:0000256" key="8">
    <source>
        <dbReference type="ARBA" id="ARBA00022605"/>
    </source>
</evidence>
<dbReference type="EMBL" id="JABBWG010000031">
    <property type="protein sequence ID" value="KAG1810974.1"/>
    <property type="molecule type" value="Genomic_DNA"/>
</dbReference>
<keyword evidence="13" id="KW-0368">Histidine biosynthesis</keyword>
<comment type="subcellular location">
    <subcellularLocation>
        <location evidence="2">Cytoplasm</location>
    </subcellularLocation>
</comment>
<feature type="domain" description="Histidine biosynthesis HisG C-terminal" evidence="15">
    <location>
        <begin position="227"/>
        <end position="299"/>
    </location>
</feature>
<evidence type="ECO:0000256" key="4">
    <source>
        <dbReference type="ARBA" id="ARBA00009372"/>
    </source>
</evidence>
<evidence type="ECO:0000256" key="9">
    <source>
        <dbReference type="ARBA" id="ARBA00022676"/>
    </source>
</evidence>
<dbReference type="GO" id="GO:0005524">
    <property type="term" value="F:ATP binding"/>
    <property type="evidence" value="ECO:0007669"/>
    <property type="project" value="UniProtKB-KW"/>
</dbReference>
<dbReference type="SUPFAM" id="SSF54913">
    <property type="entry name" value="GlnB-like"/>
    <property type="match status" value="1"/>
</dbReference>
<evidence type="ECO:0000313" key="17">
    <source>
        <dbReference type="Proteomes" id="UP000807769"/>
    </source>
</evidence>
<evidence type="ECO:0000259" key="15">
    <source>
        <dbReference type="Pfam" id="PF08029"/>
    </source>
</evidence>
<evidence type="ECO:0000256" key="12">
    <source>
        <dbReference type="ARBA" id="ARBA00022840"/>
    </source>
</evidence>
<gene>
    <name evidence="16" type="ORF">BJ212DRAFT_1377275</name>
</gene>
<evidence type="ECO:0000313" key="16">
    <source>
        <dbReference type="EMBL" id="KAG1810974.1"/>
    </source>
</evidence>
<dbReference type="FunFam" id="3.30.70.120:FF:000003">
    <property type="entry name" value="ATP phosphoribosyltransferase"/>
    <property type="match status" value="1"/>
</dbReference>
<dbReference type="NCBIfam" id="TIGR03455">
    <property type="entry name" value="HisG_C-term"/>
    <property type="match status" value="1"/>
</dbReference>
<reference evidence="16" key="1">
    <citation type="journal article" date="2020" name="New Phytol.">
        <title>Comparative genomics reveals dynamic genome evolution in host specialist ectomycorrhizal fungi.</title>
        <authorList>
            <person name="Lofgren L.A."/>
            <person name="Nguyen N.H."/>
            <person name="Vilgalys R."/>
            <person name="Ruytinx J."/>
            <person name="Liao H.L."/>
            <person name="Branco S."/>
            <person name="Kuo A."/>
            <person name="LaButti K."/>
            <person name="Lipzen A."/>
            <person name="Andreopoulos W."/>
            <person name="Pangilinan J."/>
            <person name="Riley R."/>
            <person name="Hundley H."/>
            <person name="Na H."/>
            <person name="Barry K."/>
            <person name="Grigoriev I.V."/>
            <person name="Stajich J.E."/>
            <person name="Kennedy P.G."/>
        </authorList>
    </citation>
    <scope>NUCLEOTIDE SEQUENCE</scope>
    <source>
        <strain evidence="16">MN1</strain>
    </source>
</reference>
<dbReference type="InterPro" id="IPR018198">
    <property type="entry name" value="ATP_PRibTrfase_CS"/>
</dbReference>
<dbReference type="NCBIfam" id="TIGR00070">
    <property type="entry name" value="hisG"/>
    <property type="match status" value="1"/>
</dbReference>
<evidence type="ECO:0000256" key="6">
    <source>
        <dbReference type="ARBA" id="ARBA00020998"/>
    </source>
</evidence>
<dbReference type="GO" id="GO:0003879">
    <property type="term" value="F:ATP phosphoribosyltransferase activity"/>
    <property type="evidence" value="ECO:0007669"/>
    <property type="project" value="UniProtKB-EC"/>
</dbReference>
<dbReference type="Pfam" id="PF08029">
    <property type="entry name" value="HisG_C"/>
    <property type="match status" value="1"/>
</dbReference>
<dbReference type="FunFam" id="3.40.190.10:FF:000123">
    <property type="entry name" value="HIS1p ATP phosphoribosyltransferase"/>
    <property type="match status" value="1"/>
</dbReference>
<dbReference type="InterPro" id="IPR013115">
    <property type="entry name" value="HisG_C"/>
</dbReference>
<dbReference type="GO" id="GO:0005737">
    <property type="term" value="C:cytoplasm"/>
    <property type="evidence" value="ECO:0007669"/>
    <property type="project" value="UniProtKB-SubCell"/>
</dbReference>
<dbReference type="GeneID" id="64630523"/>